<feature type="domain" description="SPOR" evidence="2">
    <location>
        <begin position="366"/>
        <end position="443"/>
    </location>
</feature>
<feature type="chain" id="PRO_5015337357" description="SPOR domain-containing protein" evidence="1">
    <location>
        <begin position="26"/>
        <end position="443"/>
    </location>
</feature>
<evidence type="ECO:0000259" key="2">
    <source>
        <dbReference type="PROSITE" id="PS51724"/>
    </source>
</evidence>
<gene>
    <name evidence="3" type="ORF">PRI8871_00483</name>
</gene>
<evidence type="ECO:0000313" key="3">
    <source>
        <dbReference type="EMBL" id="SPF77896.1"/>
    </source>
</evidence>
<feature type="signal peptide" evidence="1">
    <location>
        <begin position="1"/>
        <end position="25"/>
    </location>
</feature>
<dbReference type="SUPFAM" id="SSF110997">
    <property type="entry name" value="Sporulation related repeat"/>
    <property type="match status" value="1"/>
</dbReference>
<dbReference type="GO" id="GO:0042834">
    <property type="term" value="F:peptidoglycan binding"/>
    <property type="evidence" value="ECO:0007669"/>
    <property type="project" value="InterPro"/>
</dbReference>
<sequence length="443" mass="46718">MTRNRFAALAIFAVMAGTSAAPVFAQSGSDLPAEFPPASFTGKQYVDSKGCVFVRAGIDGSTTWVPRVTRSREAFCGAQPTFASAPDTTAPAAKPAQTAQAAPEILVPRAAPKPVAADPAPVPVAVRRPAPAPRVYAPAPAPVQIAAPTVRTIPAPVAVAPRTVIASAPQLPTASAPKILIAGACGSANAALNKYHAGNGSAGRCGPQTTPHVTVVSDSRQRVVTTTGTNKVKTVSTRQGEVYGRYIATDSVPGTTRVLPRHVYETRDNTYVTPPAGYRQVWEDDRLNPHRANMSLNGIAQTQLVWTNTVPRRLVNKQTGKDVSHLYPKLIYPYTDLQTQTYALSTKGSTVTKVEPRISSRSAPVSQAIKPSYVQIGAFADPAQASRAVAQLRGAGLPVKYGLFKKNGQPMKAVLAGPYTDKTALQRALAHARGIGYSAAFIR</sequence>
<dbReference type="RefSeq" id="WP_181389346.1">
    <property type="nucleotide sequence ID" value="NZ_OMOJ01000001.1"/>
</dbReference>
<keyword evidence="1" id="KW-0732">Signal</keyword>
<dbReference type="Pfam" id="PF05036">
    <property type="entry name" value="SPOR"/>
    <property type="match status" value="1"/>
</dbReference>
<dbReference type="InterPro" id="IPR007730">
    <property type="entry name" value="SPOR-like_dom"/>
</dbReference>
<dbReference type="Proteomes" id="UP000244904">
    <property type="component" value="Unassembled WGS sequence"/>
</dbReference>
<reference evidence="4" key="1">
    <citation type="submission" date="2018-03" db="EMBL/GenBank/DDBJ databases">
        <authorList>
            <person name="Rodrigo-Torres L."/>
            <person name="Arahal R. D."/>
            <person name="Lucena T."/>
        </authorList>
    </citation>
    <scope>NUCLEOTIDE SEQUENCE [LARGE SCALE GENOMIC DNA]</scope>
    <source>
        <strain evidence="4">CECT 8871</strain>
    </source>
</reference>
<proteinExistence type="predicted"/>
<evidence type="ECO:0000313" key="4">
    <source>
        <dbReference type="Proteomes" id="UP000244904"/>
    </source>
</evidence>
<dbReference type="AlphaFoldDB" id="A0A2R8APA3"/>
<evidence type="ECO:0000256" key="1">
    <source>
        <dbReference type="SAM" id="SignalP"/>
    </source>
</evidence>
<dbReference type="PROSITE" id="PS51724">
    <property type="entry name" value="SPOR"/>
    <property type="match status" value="1"/>
</dbReference>
<protein>
    <recommendedName>
        <fullName evidence="2">SPOR domain-containing protein</fullName>
    </recommendedName>
</protein>
<name>A0A2R8APA3_9RHOB</name>
<keyword evidence="4" id="KW-1185">Reference proteome</keyword>
<dbReference type="InterPro" id="IPR036680">
    <property type="entry name" value="SPOR-like_sf"/>
</dbReference>
<accession>A0A2R8APA3</accession>
<organism evidence="3 4">
    <name type="scientific">Pseudoprimorskyibacter insulae</name>
    <dbReference type="NCBI Taxonomy" id="1695997"/>
    <lineage>
        <taxon>Bacteria</taxon>
        <taxon>Pseudomonadati</taxon>
        <taxon>Pseudomonadota</taxon>
        <taxon>Alphaproteobacteria</taxon>
        <taxon>Rhodobacterales</taxon>
        <taxon>Paracoccaceae</taxon>
        <taxon>Pseudoprimorskyibacter</taxon>
    </lineage>
</organism>
<dbReference type="EMBL" id="OMOJ01000001">
    <property type="protein sequence ID" value="SPF77896.1"/>
    <property type="molecule type" value="Genomic_DNA"/>
</dbReference>
<dbReference type="Gene3D" id="3.30.70.1070">
    <property type="entry name" value="Sporulation related repeat"/>
    <property type="match status" value="1"/>
</dbReference>